<feature type="signal peptide" evidence="1">
    <location>
        <begin position="1"/>
        <end position="19"/>
    </location>
</feature>
<gene>
    <name evidence="4" type="primary">LOC106051414</name>
</gene>
<dbReference type="SUPFAM" id="SSF57625">
    <property type="entry name" value="Invertebrate chitin-binding proteins"/>
    <property type="match status" value="2"/>
</dbReference>
<dbReference type="Proteomes" id="UP001165740">
    <property type="component" value="Chromosome 10"/>
</dbReference>
<dbReference type="Gene3D" id="2.170.140.10">
    <property type="entry name" value="Chitin binding domain"/>
    <property type="match status" value="1"/>
</dbReference>
<protein>
    <submittedName>
        <fullName evidence="4">Uncharacterized protein LOC106051414</fullName>
    </submittedName>
</protein>
<dbReference type="SMART" id="SM00494">
    <property type="entry name" value="ChtBD2"/>
    <property type="match status" value="2"/>
</dbReference>
<reference evidence="4" key="1">
    <citation type="submission" date="2025-08" db="UniProtKB">
        <authorList>
            <consortium name="RefSeq"/>
        </authorList>
    </citation>
    <scope>IDENTIFICATION</scope>
</reference>
<dbReference type="InterPro" id="IPR002557">
    <property type="entry name" value="Chitin-bd_dom"/>
</dbReference>
<dbReference type="GO" id="GO:0008061">
    <property type="term" value="F:chitin binding"/>
    <property type="evidence" value="ECO:0007669"/>
    <property type="project" value="InterPro"/>
</dbReference>
<feature type="domain" description="Chitin-binding type-2" evidence="2">
    <location>
        <begin position="22"/>
        <end position="80"/>
    </location>
</feature>
<dbReference type="Pfam" id="PF01607">
    <property type="entry name" value="CBM_14"/>
    <property type="match status" value="2"/>
</dbReference>
<evidence type="ECO:0000313" key="4">
    <source>
        <dbReference type="RefSeq" id="XP_055899809.1"/>
    </source>
</evidence>
<evidence type="ECO:0000256" key="1">
    <source>
        <dbReference type="SAM" id="SignalP"/>
    </source>
</evidence>
<dbReference type="GO" id="GO:0005576">
    <property type="term" value="C:extracellular region"/>
    <property type="evidence" value="ECO:0007669"/>
    <property type="project" value="InterPro"/>
</dbReference>
<evidence type="ECO:0000313" key="3">
    <source>
        <dbReference type="Proteomes" id="UP001165740"/>
    </source>
</evidence>
<dbReference type="InterPro" id="IPR036508">
    <property type="entry name" value="Chitin-bd_dom_sf"/>
</dbReference>
<dbReference type="OMA" id="YANCSSK"/>
<dbReference type="OrthoDB" id="6020543at2759"/>
<dbReference type="RefSeq" id="XP_055899809.1">
    <property type="nucleotide sequence ID" value="XM_056043834.1"/>
</dbReference>
<proteinExistence type="predicted"/>
<organism evidence="3 4">
    <name type="scientific">Biomphalaria glabrata</name>
    <name type="common">Bloodfluke planorb</name>
    <name type="synonym">Freshwater snail</name>
    <dbReference type="NCBI Taxonomy" id="6526"/>
    <lineage>
        <taxon>Eukaryota</taxon>
        <taxon>Metazoa</taxon>
        <taxon>Spiralia</taxon>
        <taxon>Lophotrochozoa</taxon>
        <taxon>Mollusca</taxon>
        <taxon>Gastropoda</taxon>
        <taxon>Heterobranchia</taxon>
        <taxon>Euthyneura</taxon>
        <taxon>Panpulmonata</taxon>
        <taxon>Hygrophila</taxon>
        <taxon>Lymnaeoidea</taxon>
        <taxon>Planorbidae</taxon>
        <taxon>Biomphalaria</taxon>
    </lineage>
</organism>
<keyword evidence="1" id="KW-0732">Signal</keyword>
<dbReference type="PROSITE" id="PS50940">
    <property type="entry name" value="CHIT_BIND_II"/>
    <property type="match status" value="2"/>
</dbReference>
<accession>A0A9W3BJT0</accession>
<keyword evidence="3" id="KW-1185">Reference proteome</keyword>
<evidence type="ECO:0000259" key="2">
    <source>
        <dbReference type="PROSITE" id="PS50940"/>
    </source>
</evidence>
<name>A0A9W3BJT0_BIOGL</name>
<feature type="domain" description="Chitin-binding type-2" evidence="2">
    <location>
        <begin position="81"/>
        <end position="141"/>
    </location>
</feature>
<sequence length="143" mass="15549">MISSIFGILALSLVVSSYGSLGSQCIDASDGFLVEVGCWGYFFCQNGQVARHECQNGTYLDKDSLTCINTSITNTTRCGYPVDCSELNDGYYPDVETGCSSFYVCLNHVYMGRQYCPGALVFDPDLKICNWPSQVLPPCGTGV</sequence>
<feature type="chain" id="PRO_5040887331" evidence="1">
    <location>
        <begin position="20"/>
        <end position="143"/>
    </location>
</feature>
<dbReference type="GeneID" id="106051414"/>
<dbReference type="AlphaFoldDB" id="A0A9W3BJT0"/>